<accession>A0A413FJM6</accession>
<feature type="transmembrane region" description="Helical" evidence="1">
    <location>
        <begin position="58"/>
        <end position="83"/>
    </location>
</feature>
<keyword evidence="1" id="KW-0472">Membrane</keyword>
<dbReference type="Proteomes" id="UP000283880">
    <property type="component" value="Unassembled WGS sequence"/>
</dbReference>
<comment type="caution">
    <text evidence="2">The sequence shown here is derived from an EMBL/GenBank/DDBJ whole genome shotgun (WGS) entry which is preliminary data.</text>
</comment>
<keyword evidence="1" id="KW-0812">Transmembrane</keyword>
<sequence>MKLMETQSSGLSIASMVCGICALVFTCCIPYVPQILGILGVIFAGVSLSKHMGGKGMAIAGLVCSLIALAIYAIALVTGYAFLSSLSSLG</sequence>
<feature type="transmembrane region" description="Helical" evidence="1">
    <location>
        <begin position="13"/>
        <end position="46"/>
    </location>
</feature>
<dbReference type="EMBL" id="QSBM01000002">
    <property type="protein sequence ID" value="RGX32033.1"/>
    <property type="molecule type" value="Genomic_DNA"/>
</dbReference>
<protein>
    <submittedName>
        <fullName evidence="2">DUF4190 domain-containing protein</fullName>
    </submittedName>
</protein>
<proteinExistence type="predicted"/>
<dbReference type="OrthoDB" id="2086289at2"/>
<evidence type="ECO:0000313" key="3">
    <source>
        <dbReference type="Proteomes" id="UP000283880"/>
    </source>
</evidence>
<dbReference type="AlphaFoldDB" id="A0A413FJM6"/>
<evidence type="ECO:0000256" key="1">
    <source>
        <dbReference type="SAM" id="Phobius"/>
    </source>
</evidence>
<evidence type="ECO:0000313" key="2">
    <source>
        <dbReference type="EMBL" id="RGX32033.1"/>
    </source>
</evidence>
<name>A0A413FJM6_9FIRM</name>
<keyword evidence="1" id="KW-1133">Transmembrane helix</keyword>
<gene>
    <name evidence="2" type="ORF">DWV29_04390</name>
</gene>
<reference evidence="2 3" key="1">
    <citation type="submission" date="2018-08" db="EMBL/GenBank/DDBJ databases">
        <title>A genome reference for cultivated species of the human gut microbiota.</title>
        <authorList>
            <person name="Zou Y."/>
            <person name="Xue W."/>
            <person name="Luo G."/>
        </authorList>
    </citation>
    <scope>NUCLEOTIDE SEQUENCE [LARGE SCALE GENOMIC DNA]</scope>
    <source>
        <strain evidence="2 3">AF04-15</strain>
    </source>
</reference>
<organism evidence="2 3">
    <name type="scientific">Enterocloster asparagiformis</name>
    <dbReference type="NCBI Taxonomy" id="333367"/>
    <lineage>
        <taxon>Bacteria</taxon>
        <taxon>Bacillati</taxon>
        <taxon>Bacillota</taxon>
        <taxon>Clostridia</taxon>
        <taxon>Lachnospirales</taxon>
        <taxon>Lachnospiraceae</taxon>
        <taxon>Enterocloster</taxon>
    </lineage>
</organism>